<organism evidence="1 2">
    <name type="scientific">Atopostipes suicloacalis DSM 15692</name>
    <dbReference type="NCBI Taxonomy" id="1121025"/>
    <lineage>
        <taxon>Bacteria</taxon>
        <taxon>Bacillati</taxon>
        <taxon>Bacillota</taxon>
        <taxon>Bacilli</taxon>
        <taxon>Lactobacillales</taxon>
        <taxon>Carnobacteriaceae</taxon>
        <taxon>Atopostipes</taxon>
    </lineage>
</organism>
<dbReference type="Proteomes" id="UP000184128">
    <property type="component" value="Unassembled WGS sequence"/>
</dbReference>
<name>A0A1M4X0F7_9LACT</name>
<dbReference type="AlphaFoldDB" id="A0A1M4X0F7"/>
<evidence type="ECO:0000313" key="1">
    <source>
        <dbReference type="EMBL" id="SHE86988.1"/>
    </source>
</evidence>
<dbReference type="EMBL" id="FQUF01000018">
    <property type="protein sequence ID" value="SHE86988.1"/>
    <property type="molecule type" value="Genomic_DNA"/>
</dbReference>
<proteinExistence type="predicted"/>
<gene>
    <name evidence="1" type="ORF">SAMN02745249_01323</name>
</gene>
<evidence type="ECO:0000313" key="2">
    <source>
        <dbReference type="Proteomes" id="UP000184128"/>
    </source>
</evidence>
<accession>A0A1M4X0F7</accession>
<protein>
    <submittedName>
        <fullName evidence="1">Uncharacterized protein</fullName>
    </submittedName>
</protein>
<keyword evidence="2" id="KW-1185">Reference proteome</keyword>
<reference evidence="2" key="1">
    <citation type="submission" date="2016-11" db="EMBL/GenBank/DDBJ databases">
        <authorList>
            <person name="Varghese N."/>
            <person name="Submissions S."/>
        </authorList>
    </citation>
    <scope>NUCLEOTIDE SEQUENCE [LARGE SCALE GENOMIC DNA]</scope>
    <source>
        <strain evidence="2">DSM 15692</strain>
    </source>
</reference>
<dbReference type="RefSeq" id="WP_073298027.1">
    <property type="nucleotide sequence ID" value="NZ_FQUF01000018.1"/>
</dbReference>
<sequence>MYIHIMHKNNLNSIKKKGLVSRDKLGTSGGNYDRDKVSAFYFMEDVNNQILEEALNVVFKGKNSNPYNNKHIKNDYIIFKIKDPEINWEYQEKPREMYSPYTTLSDSFYEKFRGFAKTTEDIKWETLERIKI</sequence>